<proteinExistence type="predicted"/>
<dbReference type="PANTHER" id="PTHR30204">
    <property type="entry name" value="REDOX-CYCLING DRUG-SENSING TRANSCRIPTIONAL ACTIVATOR SOXR"/>
    <property type="match status" value="1"/>
</dbReference>
<feature type="compositionally biased region" description="Basic and acidic residues" evidence="5">
    <location>
        <begin position="103"/>
        <end position="134"/>
    </location>
</feature>
<dbReference type="PROSITE" id="PS50937">
    <property type="entry name" value="HTH_MERR_2"/>
    <property type="match status" value="1"/>
</dbReference>
<keyword evidence="8" id="KW-1185">Reference proteome</keyword>
<reference evidence="7 8" key="1">
    <citation type="submission" date="2024-04" db="EMBL/GenBank/DDBJ databases">
        <title>Defined microbial consortia suppress multidrug-resistant proinflammatory Enterobacteriaceae via ecological control.</title>
        <authorList>
            <person name="Furuichi M."/>
            <person name="Kawaguchi T."/>
            <person name="Pust M."/>
            <person name="Yasuma K."/>
            <person name="Plichta D."/>
            <person name="Hasegawa N."/>
            <person name="Ohya T."/>
            <person name="Bhattarai S."/>
            <person name="Sasajima S."/>
            <person name="Aoto Y."/>
            <person name="Tuganbaev T."/>
            <person name="Yaginuma M."/>
            <person name="Ueda M."/>
            <person name="Okahashi N."/>
            <person name="Amafuji K."/>
            <person name="Kiridooshi Y."/>
            <person name="Sugita K."/>
            <person name="Strazar M."/>
            <person name="Skelly A."/>
            <person name="Suda W."/>
            <person name="Hattori M."/>
            <person name="Nakamoto N."/>
            <person name="Caballero S."/>
            <person name="Norman J."/>
            <person name="Olle B."/>
            <person name="Tanoue T."/>
            <person name="Arita M."/>
            <person name="Bucci V."/>
            <person name="Atarashi K."/>
            <person name="Xavier R."/>
            <person name="Honda K."/>
        </authorList>
    </citation>
    <scope>NUCLEOTIDE SEQUENCE [LARGE SCALE GENOMIC DNA]</scope>
    <source>
        <strain evidence="8">k34-0107-D12</strain>
    </source>
</reference>
<dbReference type="SUPFAM" id="SSF46955">
    <property type="entry name" value="Putative DNA-binding domain"/>
    <property type="match status" value="1"/>
</dbReference>
<dbReference type="PANTHER" id="PTHR30204:SF69">
    <property type="entry name" value="MERR-FAMILY TRANSCRIPTIONAL REGULATOR"/>
    <property type="match status" value="1"/>
</dbReference>
<feature type="compositionally biased region" description="Polar residues" evidence="5">
    <location>
        <begin position="92"/>
        <end position="102"/>
    </location>
</feature>
<keyword evidence="4" id="KW-0804">Transcription</keyword>
<dbReference type="RefSeq" id="WP_052099381.1">
    <property type="nucleotide sequence ID" value="NZ_BAABZQ010000001.1"/>
</dbReference>
<feature type="region of interest" description="Disordered" evidence="5">
    <location>
        <begin position="82"/>
        <end position="176"/>
    </location>
</feature>
<evidence type="ECO:0000256" key="4">
    <source>
        <dbReference type="ARBA" id="ARBA00023163"/>
    </source>
</evidence>
<evidence type="ECO:0000313" key="8">
    <source>
        <dbReference type="Proteomes" id="UP001600941"/>
    </source>
</evidence>
<evidence type="ECO:0000256" key="3">
    <source>
        <dbReference type="ARBA" id="ARBA00023125"/>
    </source>
</evidence>
<evidence type="ECO:0000256" key="1">
    <source>
        <dbReference type="ARBA" id="ARBA00022491"/>
    </source>
</evidence>
<feature type="domain" description="HTH merR-type" evidence="6">
    <location>
        <begin position="5"/>
        <end position="73"/>
    </location>
</feature>
<dbReference type="Gene3D" id="1.10.1660.10">
    <property type="match status" value="1"/>
</dbReference>
<feature type="compositionally biased region" description="Basic residues" evidence="5">
    <location>
        <begin position="136"/>
        <end position="152"/>
    </location>
</feature>
<dbReference type="InterPro" id="IPR000551">
    <property type="entry name" value="MerR-type_HTH_dom"/>
</dbReference>
<dbReference type="InterPro" id="IPR047057">
    <property type="entry name" value="MerR_fam"/>
</dbReference>
<keyword evidence="2" id="KW-0805">Transcription regulation</keyword>
<comment type="caution">
    <text evidence="7">The sequence shown here is derived from an EMBL/GenBank/DDBJ whole genome shotgun (WGS) entry which is preliminary data.</text>
</comment>
<organism evidence="7 8">
    <name type="scientific">Blautia parvula</name>
    <dbReference type="NCBI Taxonomy" id="2877527"/>
    <lineage>
        <taxon>Bacteria</taxon>
        <taxon>Bacillati</taxon>
        <taxon>Bacillota</taxon>
        <taxon>Clostridia</taxon>
        <taxon>Lachnospirales</taxon>
        <taxon>Lachnospiraceae</taxon>
        <taxon>Blautia</taxon>
    </lineage>
</organism>
<dbReference type="SMART" id="SM00422">
    <property type="entry name" value="HTH_MERR"/>
    <property type="match status" value="1"/>
</dbReference>
<name>A0ABQ0BZ98_9FIRM</name>
<evidence type="ECO:0000256" key="2">
    <source>
        <dbReference type="ARBA" id="ARBA00023015"/>
    </source>
</evidence>
<dbReference type="EMBL" id="BAABZQ010000001">
    <property type="protein sequence ID" value="GAA6501854.1"/>
    <property type="molecule type" value="Genomic_DNA"/>
</dbReference>
<keyword evidence="1" id="KW-0678">Repressor</keyword>
<dbReference type="Proteomes" id="UP001600941">
    <property type="component" value="Unassembled WGS sequence"/>
</dbReference>
<keyword evidence="3" id="KW-0238">DNA-binding</keyword>
<sequence>MSETSYSVSETAKLLDVQSHVLRFWEDELHLPIDRNEMGHRYYTRYDIQVLLAIKELKKKGLALKEIGSLIPFLYKDEENREEAVHSKKTQENTPKQPQPVKSQERPNHNQDKPCEPVRQRTAEPAEQKREMSAARKNRKASARKASGKKNRAAQNRAVTGRPPQSVGKAETTEADNRVPAEFMEILDRLVKERMRTLHSGEERYKRLDERIRICQKSRREVAAAMEQERQKNKKLFKKKR</sequence>
<gene>
    <name evidence="7" type="ORF">K340107D12_46700</name>
</gene>
<dbReference type="InterPro" id="IPR009061">
    <property type="entry name" value="DNA-bd_dom_put_sf"/>
</dbReference>
<evidence type="ECO:0000256" key="5">
    <source>
        <dbReference type="SAM" id="MobiDB-lite"/>
    </source>
</evidence>
<accession>A0ABQ0BZ98</accession>
<feature type="compositionally biased region" description="Basic and acidic residues" evidence="5">
    <location>
        <begin position="82"/>
        <end position="91"/>
    </location>
</feature>
<protein>
    <recommendedName>
        <fullName evidence="6">HTH merR-type domain-containing protein</fullName>
    </recommendedName>
</protein>
<evidence type="ECO:0000313" key="7">
    <source>
        <dbReference type="EMBL" id="GAA6501854.1"/>
    </source>
</evidence>
<evidence type="ECO:0000259" key="6">
    <source>
        <dbReference type="PROSITE" id="PS50937"/>
    </source>
</evidence>
<dbReference type="Pfam" id="PF13411">
    <property type="entry name" value="MerR_1"/>
    <property type="match status" value="1"/>
</dbReference>